<evidence type="ECO:0000259" key="8">
    <source>
        <dbReference type="PROSITE" id="PS51382"/>
    </source>
</evidence>
<dbReference type="PANTHER" id="PTHR10783:SF127">
    <property type="entry name" value="LD30826P-RELATED"/>
    <property type="match status" value="1"/>
</dbReference>
<keyword evidence="3 6" id="KW-0812">Transmembrane</keyword>
<dbReference type="Proteomes" id="UP000008792">
    <property type="component" value="Unassembled WGS sequence"/>
</dbReference>
<feature type="transmembrane region" description="Helical" evidence="6">
    <location>
        <begin position="300"/>
        <end position="322"/>
    </location>
</feature>
<dbReference type="Pfam" id="PF03124">
    <property type="entry name" value="EXS"/>
    <property type="match status" value="1"/>
</dbReference>
<dbReference type="eggNOG" id="KOG1162">
    <property type="taxonomic scope" value="Eukaryota"/>
</dbReference>
<feature type="domain" description="EXS" evidence="7">
    <location>
        <begin position="416"/>
        <end position="619"/>
    </location>
</feature>
<dbReference type="CDD" id="cd14477">
    <property type="entry name" value="SPX_XPR1_like"/>
    <property type="match status" value="1"/>
</dbReference>
<organism evidence="9 10">
    <name type="scientific">Drosophila virilis</name>
    <name type="common">Fruit fly</name>
    <dbReference type="NCBI Taxonomy" id="7244"/>
    <lineage>
        <taxon>Eukaryota</taxon>
        <taxon>Metazoa</taxon>
        <taxon>Ecdysozoa</taxon>
        <taxon>Arthropoda</taxon>
        <taxon>Hexapoda</taxon>
        <taxon>Insecta</taxon>
        <taxon>Pterygota</taxon>
        <taxon>Neoptera</taxon>
        <taxon>Endopterygota</taxon>
        <taxon>Diptera</taxon>
        <taxon>Brachycera</taxon>
        <taxon>Muscomorpha</taxon>
        <taxon>Ephydroidea</taxon>
        <taxon>Drosophilidae</taxon>
        <taxon>Drosophila</taxon>
    </lineage>
</organism>
<keyword evidence="5 6" id="KW-0472">Membrane</keyword>
<feature type="transmembrane region" description="Helical" evidence="6">
    <location>
        <begin position="493"/>
        <end position="515"/>
    </location>
</feature>
<gene>
    <name evidence="9" type="primary">Dvir\GJ14669</name>
    <name evidence="9" type="ORF">Dvir_GJ14669</name>
</gene>
<dbReference type="InParanoid" id="B4LVG4"/>
<dbReference type="GO" id="GO:0006817">
    <property type="term" value="P:phosphate ion transport"/>
    <property type="evidence" value="ECO:0007669"/>
    <property type="project" value="TreeGrafter"/>
</dbReference>
<sequence>MKFGKTFESHLTSEWRQQYINYVELKAMIRTAVENAPDSRNKSVYEIYCLDFKDEFFTRLTAELKRVNEFFEYKMAEARRKHATFKVKLLYMTAHRGEKPAGVIPGLPPLADQPRNVRKLERAYSEFYFSLVLLNNFQQLNYTGFYRLSEKCDKYFKPPTGVRWIRTYLDTASISLDGDELRDMIIDVENIYTQYIAQGDRAKAMEKLRVPPLGQSTSPGYVFSAGVLLGLFLVSAVVCVISAFTMVNDPEQFSTFTRLYRGPFSLMLYSFCLVGNVYVWQSVGINHVLIFELNPRNQTVPVKLLSTASFYGYICTLSMLMFIHYKEFGVKDSLYFPLIGLLLPLVLLVNPIPILNYPARMWILNCFGRILAAPFRYVTFADFWLADQMNSMVQCMVDFYQLIRFYIRYSFNTGNTFDFEPDFVVPVLRCLPAWFRLAQCLKRYWDSQAKPISYLVNAFTYGSTLIVVIISTVQMETNHKYDQLFENPWTWGYIISAFVSTIYCTSWDILQDYGLFKVWKGRNMFLRERLVYPKSFYYFAIIADISIRFVWLVELYLVSNNLVLPYNCKTLSSICEIARRFIWNFLRLENEHLYNCGNYRATRDIFISALSSRDELLVNSLVDESRRNSLASRRELRLDDRTH</sequence>
<evidence type="ECO:0000256" key="3">
    <source>
        <dbReference type="ARBA" id="ARBA00022692"/>
    </source>
</evidence>
<dbReference type="GO" id="GO:0005886">
    <property type="term" value="C:plasma membrane"/>
    <property type="evidence" value="ECO:0007669"/>
    <property type="project" value="TreeGrafter"/>
</dbReference>
<dbReference type="EMBL" id="CH940649">
    <property type="protein sequence ID" value="EDW63343.2"/>
    <property type="molecule type" value="Genomic_DNA"/>
</dbReference>
<dbReference type="SMR" id="B4LVG4"/>
<dbReference type="OrthoDB" id="9970435at2759"/>
<feature type="transmembrane region" description="Helical" evidence="6">
    <location>
        <begin position="452"/>
        <end position="473"/>
    </location>
</feature>
<reference evidence="9 10" key="1">
    <citation type="journal article" date="2007" name="Nature">
        <title>Evolution of genes and genomes on the Drosophila phylogeny.</title>
        <authorList>
            <consortium name="Drosophila 12 Genomes Consortium"/>
            <person name="Clark A.G."/>
            <person name="Eisen M.B."/>
            <person name="Smith D.R."/>
            <person name="Bergman C.M."/>
            <person name="Oliver B."/>
            <person name="Markow T.A."/>
            <person name="Kaufman T.C."/>
            <person name="Kellis M."/>
            <person name="Gelbart W."/>
            <person name="Iyer V.N."/>
            <person name="Pollard D.A."/>
            <person name="Sackton T.B."/>
            <person name="Larracuente A.M."/>
            <person name="Singh N.D."/>
            <person name="Abad J.P."/>
            <person name="Abt D.N."/>
            <person name="Adryan B."/>
            <person name="Aguade M."/>
            <person name="Akashi H."/>
            <person name="Anderson W.W."/>
            <person name="Aquadro C.F."/>
            <person name="Ardell D.H."/>
            <person name="Arguello R."/>
            <person name="Artieri C.G."/>
            <person name="Barbash D.A."/>
            <person name="Barker D."/>
            <person name="Barsanti P."/>
            <person name="Batterham P."/>
            <person name="Batzoglou S."/>
            <person name="Begun D."/>
            <person name="Bhutkar A."/>
            <person name="Blanco E."/>
            <person name="Bosak S.A."/>
            <person name="Bradley R.K."/>
            <person name="Brand A.D."/>
            <person name="Brent M.R."/>
            <person name="Brooks A.N."/>
            <person name="Brown R.H."/>
            <person name="Butlin R.K."/>
            <person name="Caggese C."/>
            <person name="Calvi B.R."/>
            <person name="Bernardo de Carvalho A."/>
            <person name="Caspi A."/>
            <person name="Castrezana S."/>
            <person name="Celniker S.E."/>
            <person name="Chang J.L."/>
            <person name="Chapple C."/>
            <person name="Chatterji S."/>
            <person name="Chinwalla A."/>
            <person name="Civetta A."/>
            <person name="Clifton S.W."/>
            <person name="Comeron J.M."/>
            <person name="Costello J.C."/>
            <person name="Coyne J.A."/>
            <person name="Daub J."/>
            <person name="David R.G."/>
            <person name="Delcher A.L."/>
            <person name="Delehaunty K."/>
            <person name="Do C.B."/>
            <person name="Ebling H."/>
            <person name="Edwards K."/>
            <person name="Eickbush T."/>
            <person name="Evans J.D."/>
            <person name="Filipski A."/>
            <person name="Findeiss S."/>
            <person name="Freyhult E."/>
            <person name="Fulton L."/>
            <person name="Fulton R."/>
            <person name="Garcia A.C."/>
            <person name="Gardiner A."/>
            <person name="Garfield D.A."/>
            <person name="Garvin B.E."/>
            <person name="Gibson G."/>
            <person name="Gilbert D."/>
            <person name="Gnerre S."/>
            <person name="Godfrey J."/>
            <person name="Good R."/>
            <person name="Gotea V."/>
            <person name="Gravely B."/>
            <person name="Greenberg A.J."/>
            <person name="Griffiths-Jones S."/>
            <person name="Gross S."/>
            <person name="Guigo R."/>
            <person name="Gustafson E.A."/>
            <person name="Haerty W."/>
            <person name="Hahn M.W."/>
            <person name="Halligan D.L."/>
            <person name="Halpern A.L."/>
            <person name="Halter G.M."/>
            <person name="Han M.V."/>
            <person name="Heger A."/>
            <person name="Hillier L."/>
            <person name="Hinrichs A.S."/>
            <person name="Holmes I."/>
            <person name="Hoskins R.A."/>
            <person name="Hubisz M.J."/>
            <person name="Hultmark D."/>
            <person name="Huntley M.A."/>
            <person name="Jaffe D.B."/>
            <person name="Jagadeeshan S."/>
            <person name="Jeck W.R."/>
            <person name="Johnson J."/>
            <person name="Jones C.D."/>
            <person name="Jordan W.C."/>
            <person name="Karpen G.H."/>
            <person name="Kataoka E."/>
            <person name="Keightley P.D."/>
            <person name="Kheradpour P."/>
            <person name="Kirkness E.F."/>
            <person name="Koerich L.B."/>
            <person name="Kristiansen K."/>
            <person name="Kudrna D."/>
            <person name="Kulathinal R.J."/>
            <person name="Kumar S."/>
            <person name="Kwok R."/>
            <person name="Lander E."/>
            <person name="Langley C.H."/>
            <person name="Lapoint R."/>
            <person name="Lazzaro B.P."/>
            <person name="Lee S.J."/>
            <person name="Levesque L."/>
            <person name="Li R."/>
            <person name="Lin C.F."/>
            <person name="Lin M.F."/>
            <person name="Lindblad-Toh K."/>
            <person name="Llopart A."/>
            <person name="Long M."/>
            <person name="Low L."/>
            <person name="Lozovsky E."/>
            <person name="Lu J."/>
            <person name="Luo M."/>
            <person name="Machado C.A."/>
            <person name="Makalowski W."/>
            <person name="Marzo M."/>
            <person name="Matsuda M."/>
            <person name="Matzkin L."/>
            <person name="McAllister B."/>
            <person name="McBride C.S."/>
            <person name="McKernan B."/>
            <person name="McKernan K."/>
            <person name="Mendez-Lago M."/>
            <person name="Minx P."/>
            <person name="Mollenhauer M.U."/>
            <person name="Montooth K."/>
            <person name="Mount S.M."/>
            <person name="Mu X."/>
            <person name="Myers E."/>
            <person name="Negre B."/>
            <person name="Newfeld S."/>
            <person name="Nielsen R."/>
            <person name="Noor M.A."/>
            <person name="O'Grady P."/>
            <person name="Pachter L."/>
            <person name="Papaceit M."/>
            <person name="Parisi M.J."/>
            <person name="Parisi M."/>
            <person name="Parts L."/>
            <person name="Pedersen J.S."/>
            <person name="Pesole G."/>
            <person name="Phillippy A.M."/>
            <person name="Ponting C.P."/>
            <person name="Pop M."/>
            <person name="Porcelli D."/>
            <person name="Powell J.R."/>
            <person name="Prohaska S."/>
            <person name="Pruitt K."/>
            <person name="Puig M."/>
            <person name="Quesneville H."/>
            <person name="Ram K.R."/>
            <person name="Rand D."/>
            <person name="Rasmussen M.D."/>
            <person name="Reed L.K."/>
            <person name="Reenan R."/>
            <person name="Reily A."/>
            <person name="Remington K.A."/>
            <person name="Rieger T.T."/>
            <person name="Ritchie M.G."/>
            <person name="Robin C."/>
            <person name="Rogers Y.H."/>
            <person name="Rohde C."/>
            <person name="Rozas J."/>
            <person name="Rubenfield M.J."/>
            <person name="Ruiz A."/>
            <person name="Russo S."/>
            <person name="Salzberg S.L."/>
            <person name="Sanchez-Gracia A."/>
            <person name="Saranga D.J."/>
            <person name="Sato H."/>
            <person name="Schaeffer S.W."/>
            <person name="Schatz M.C."/>
            <person name="Schlenke T."/>
            <person name="Schwartz R."/>
            <person name="Segarra C."/>
            <person name="Singh R.S."/>
            <person name="Sirot L."/>
            <person name="Sirota M."/>
            <person name="Sisneros N.B."/>
            <person name="Smith C.D."/>
            <person name="Smith T.F."/>
            <person name="Spieth J."/>
            <person name="Stage D.E."/>
            <person name="Stark A."/>
            <person name="Stephan W."/>
            <person name="Strausberg R.L."/>
            <person name="Strempel S."/>
            <person name="Sturgill D."/>
            <person name="Sutton G."/>
            <person name="Sutton G.G."/>
            <person name="Tao W."/>
            <person name="Teichmann S."/>
            <person name="Tobari Y.N."/>
            <person name="Tomimura Y."/>
            <person name="Tsolas J.M."/>
            <person name="Valente V.L."/>
            <person name="Venter E."/>
            <person name="Venter J.C."/>
            <person name="Vicario S."/>
            <person name="Vieira F.G."/>
            <person name="Vilella A.J."/>
            <person name="Villasante A."/>
            <person name="Walenz B."/>
            <person name="Wang J."/>
            <person name="Wasserman M."/>
            <person name="Watts T."/>
            <person name="Wilson D."/>
            <person name="Wilson R.K."/>
            <person name="Wing R.A."/>
            <person name="Wolfner M.F."/>
            <person name="Wong A."/>
            <person name="Wong G.K."/>
            <person name="Wu C.I."/>
            <person name="Wu G."/>
            <person name="Yamamoto D."/>
            <person name="Yang H.P."/>
            <person name="Yang S.P."/>
            <person name="Yorke J.A."/>
            <person name="Yoshida K."/>
            <person name="Zdobnov E."/>
            <person name="Zhang P."/>
            <person name="Zhang Y."/>
            <person name="Zimin A.V."/>
            <person name="Baldwin J."/>
            <person name="Abdouelleil A."/>
            <person name="Abdulkadir J."/>
            <person name="Abebe A."/>
            <person name="Abera B."/>
            <person name="Abreu J."/>
            <person name="Acer S.C."/>
            <person name="Aftuck L."/>
            <person name="Alexander A."/>
            <person name="An P."/>
            <person name="Anderson E."/>
            <person name="Anderson S."/>
            <person name="Arachi H."/>
            <person name="Azer M."/>
            <person name="Bachantsang P."/>
            <person name="Barry A."/>
            <person name="Bayul T."/>
            <person name="Berlin A."/>
            <person name="Bessette D."/>
            <person name="Bloom T."/>
            <person name="Blye J."/>
            <person name="Boguslavskiy L."/>
            <person name="Bonnet C."/>
            <person name="Boukhgalter B."/>
            <person name="Bourzgui I."/>
            <person name="Brown A."/>
            <person name="Cahill P."/>
            <person name="Channer S."/>
            <person name="Cheshatsang Y."/>
            <person name="Chuda L."/>
            <person name="Citroen M."/>
            <person name="Collymore A."/>
            <person name="Cooke P."/>
            <person name="Costello M."/>
            <person name="D'Aco K."/>
            <person name="Daza R."/>
            <person name="De Haan G."/>
            <person name="DeGray S."/>
            <person name="DeMaso C."/>
            <person name="Dhargay N."/>
            <person name="Dooley K."/>
            <person name="Dooley E."/>
            <person name="Doricent M."/>
            <person name="Dorje P."/>
            <person name="Dorjee K."/>
            <person name="Dupes A."/>
            <person name="Elong R."/>
            <person name="Falk J."/>
            <person name="Farina A."/>
            <person name="Faro S."/>
            <person name="Ferguson D."/>
            <person name="Fisher S."/>
            <person name="Foley C.D."/>
            <person name="Franke A."/>
            <person name="Friedrich D."/>
            <person name="Gadbois L."/>
            <person name="Gearin G."/>
            <person name="Gearin C.R."/>
            <person name="Giannoukos G."/>
            <person name="Goode T."/>
            <person name="Graham J."/>
            <person name="Grandbois E."/>
            <person name="Grewal S."/>
            <person name="Gyaltsen K."/>
            <person name="Hafez N."/>
            <person name="Hagos B."/>
            <person name="Hall J."/>
            <person name="Henson C."/>
            <person name="Hollinger A."/>
            <person name="Honan T."/>
            <person name="Huard M.D."/>
            <person name="Hughes L."/>
            <person name="Hurhula B."/>
            <person name="Husby M.E."/>
            <person name="Kamat A."/>
            <person name="Kanga B."/>
            <person name="Kashin S."/>
            <person name="Khazanovich D."/>
            <person name="Kisner P."/>
            <person name="Lance K."/>
            <person name="Lara M."/>
            <person name="Lee W."/>
            <person name="Lennon N."/>
            <person name="Letendre F."/>
            <person name="LeVine R."/>
            <person name="Lipovsky A."/>
            <person name="Liu X."/>
            <person name="Liu J."/>
            <person name="Liu S."/>
            <person name="Lokyitsang T."/>
            <person name="Lokyitsang Y."/>
            <person name="Lubonja R."/>
            <person name="Lui A."/>
            <person name="MacDonald P."/>
            <person name="Magnisalis V."/>
            <person name="Maru K."/>
            <person name="Matthews C."/>
            <person name="McCusker W."/>
            <person name="McDonough S."/>
            <person name="Mehta T."/>
            <person name="Meldrim J."/>
            <person name="Meneus L."/>
            <person name="Mihai O."/>
            <person name="Mihalev A."/>
            <person name="Mihova T."/>
            <person name="Mittelman R."/>
            <person name="Mlenga V."/>
            <person name="Montmayeur A."/>
            <person name="Mulrain L."/>
            <person name="Navidi A."/>
            <person name="Naylor J."/>
            <person name="Negash T."/>
            <person name="Nguyen T."/>
            <person name="Nguyen N."/>
            <person name="Nicol R."/>
            <person name="Norbu C."/>
            <person name="Norbu N."/>
            <person name="Novod N."/>
            <person name="O'Neill B."/>
            <person name="Osman S."/>
            <person name="Markiewicz E."/>
            <person name="Oyono O.L."/>
            <person name="Patti C."/>
            <person name="Phunkhang P."/>
            <person name="Pierre F."/>
            <person name="Priest M."/>
            <person name="Raghuraman S."/>
            <person name="Rege F."/>
            <person name="Reyes R."/>
            <person name="Rise C."/>
            <person name="Rogov P."/>
            <person name="Ross K."/>
            <person name="Ryan E."/>
            <person name="Settipalli S."/>
            <person name="Shea T."/>
            <person name="Sherpa N."/>
            <person name="Shi L."/>
            <person name="Shih D."/>
            <person name="Sparrow T."/>
            <person name="Spaulding J."/>
            <person name="Stalker J."/>
            <person name="Stange-Thomann N."/>
            <person name="Stavropoulos S."/>
            <person name="Stone C."/>
            <person name="Strader C."/>
            <person name="Tesfaye S."/>
            <person name="Thomson T."/>
            <person name="Thoulutsang Y."/>
            <person name="Thoulutsang D."/>
            <person name="Topham K."/>
            <person name="Topping I."/>
            <person name="Tsamla T."/>
            <person name="Vassiliev H."/>
            <person name="Vo A."/>
            <person name="Wangchuk T."/>
            <person name="Wangdi T."/>
            <person name="Weiand M."/>
            <person name="Wilkinson J."/>
            <person name="Wilson A."/>
            <person name="Yadav S."/>
            <person name="Young G."/>
            <person name="Yu Q."/>
            <person name="Zembek L."/>
            <person name="Zhong D."/>
            <person name="Zimmer A."/>
            <person name="Zwirko Z."/>
            <person name="Jaffe D.B."/>
            <person name="Alvarez P."/>
            <person name="Brockman W."/>
            <person name="Butler J."/>
            <person name="Chin C."/>
            <person name="Gnerre S."/>
            <person name="Grabherr M."/>
            <person name="Kleber M."/>
            <person name="Mauceli E."/>
            <person name="MacCallum I."/>
        </authorList>
    </citation>
    <scope>NUCLEOTIDE SEQUENCE [LARGE SCALE GENOMIC DNA]</scope>
    <source>
        <strain evidence="10">Tucson 15010-1051.87</strain>
    </source>
</reference>
<dbReference type="PROSITE" id="PS51382">
    <property type="entry name" value="SPX"/>
    <property type="match status" value="1"/>
</dbReference>
<dbReference type="GO" id="GO:0005794">
    <property type="term" value="C:Golgi apparatus"/>
    <property type="evidence" value="ECO:0007669"/>
    <property type="project" value="TreeGrafter"/>
</dbReference>
<accession>B4LVG4</accession>
<comment type="subcellular location">
    <subcellularLocation>
        <location evidence="1">Membrane</location>
        <topology evidence="1">Multi-pass membrane protein</topology>
    </subcellularLocation>
</comment>
<dbReference type="Pfam" id="PF03105">
    <property type="entry name" value="SPX"/>
    <property type="match status" value="1"/>
</dbReference>
<evidence type="ECO:0000256" key="6">
    <source>
        <dbReference type="SAM" id="Phobius"/>
    </source>
</evidence>
<evidence type="ECO:0008006" key="11">
    <source>
        <dbReference type="Google" id="ProtNLM"/>
    </source>
</evidence>
<feature type="transmembrane region" description="Helical" evidence="6">
    <location>
        <begin position="536"/>
        <end position="558"/>
    </location>
</feature>
<dbReference type="PANTHER" id="PTHR10783">
    <property type="entry name" value="XENOTROPIC AND POLYTROPIC RETROVIRUS RECEPTOR 1-RELATED"/>
    <property type="match status" value="1"/>
</dbReference>
<evidence type="ECO:0000259" key="7">
    <source>
        <dbReference type="PROSITE" id="PS51380"/>
    </source>
</evidence>
<evidence type="ECO:0000256" key="5">
    <source>
        <dbReference type="ARBA" id="ARBA00023136"/>
    </source>
</evidence>
<name>B4LVG4_DROVI</name>
<dbReference type="GO" id="GO:0016036">
    <property type="term" value="P:cellular response to phosphate starvation"/>
    <property type="evidence" value="ECO:0007669"/>
    <property type="project" value="TreeGrafter"/>
</dbReference>
<dbReference type="GO" id="GO:0000822">
    <property type="term" value="F:inositol hexakisphosphate binding"/>
    <property type="evidence" value="ECO:0007669"/>
    <property type="project" value="TreeGrafter"/>
</dbReference>
<feature type="transmembrane region" description="Helical" evidence="6">
    <location>
        <begin position="259"/>
        <end position="280"/>
    </location>
</feature>
<dbReference type="AlphaFoldDB" id="B4LVG4"/>
<proteinExistence type="inferred from homology"/>
<feature type="domain" description="SPX" evidence="8">
    <location>
        <begin position="1"/>
        <end position="166"/>
    </location>
</feature>
<dbReference type="InterPro" id="IPR004342">
    <property type="entry name" value="EXS_C"/>
</dbReference>
<dbReference type="HOGENOM" id="CLU_276500_0_0_1"/>
<feature type="transmembrane region" description="Helical" evidence="6">
    <location>
        <begin position="334"/>
        <end position="355"/>
    </location>
</feature>
<dbReference type="KEGG" id="dvi:6628303"/>
<keyword evidence="4 6" id="KW-1133">Transmembrane helix</keyword>
<protein>
    <recommendedName>
        <fullName evidence="11">EXS domain-containing protein</fullName>
    </recommendedName>
</protein>
<dbReference type="PROSITE" id="PS51380">
    <property type="entry name" value="EXS"/>
    <property type="match status" value="1"/>
</dbReference>
<evidence type="ECO:0000256" key="4">
    <source>
        <dbReference type="ARBA" id="ARBA00022989"/>
    </source>
</evidence>
<evidence type="ECO:0000256" key="2">
    <source>
        <dbReference type="ARBA" id="ARBA00009665"/>
    </source>
</evidence>
<comment type="similarity">
    <text evidence="2">Belongs to the SYG1 (TC 2.A.94) family.</text>
</comment>
<keyword evidence="10" id="KW-1185">Reference proteome</keyword>
<feature type="transmembrane region" description="Helical" evidence="6">
    <location>
        <begin position="221"/>
        <end position="247"/>
    </location>
</feature>
<dbReference type="InterPro" id="IPR004331">
    <property type="entry name" value="SPX_dom"/>
</dbReference>
<evidence type="ECO:0000256" key="1">
    <source>
        <dbReference type="ARBA" id="ARBA00004141"/>
    </source>
</evidence>
<evidence type="ECO:0000313" key="10">
    <source>
        <dbReference type="Proteomes" id="UP000008792"/>
    </source>
</evidence>
<evidence type="ECO:0000313" key="9">
    <source>
        <dbReference type="EMBL" id="EDW63343.2"/>
    </source>
</evidence>